<evidence type="ECO:0000313" key="6">
    <source>
        <dbReference type="Proteomes" id="UP000644010"/>
    </source>
</evidence>
<evidence type="ECO:0000256" key="2">
    <source>
        <dbReference type="ARBA" id="ARBA00022748"/>
    </source>
</evidence>
<keyword evidence="3" id="KW-0676">Redox-active center</keyword>
<dbReference type="InterPro" id="IPR013740">
    <property type="entry name" value="Redoxin"/>
</dbReference>
<dbReference type="CDD" id="cd02966">
    <property type="entry name" value="TlpA_like_family"/>
    <property type="match status" value="1"/>
</dbReference>
<sequence>MRTGLLLIAFFLSSVMTMDGQENNNDYLRKVLSNLENIKTATYRSLTESWEPGDTTTNISGFTFVEEYDNPADSTIGASWVNYTDDKKELTSCYDGHVHISYWHDKHGVVVNDFTFRKLPFRPLGSPFFNYAKNIIKYALTTDDSISVDVKDSGADYFFRLVINEDEQVEFFGAGHHIPKPPFDMGDPTSIYEMWIGKLNDLPYKIRREMSHNISANTCFDVQLNKLEATEIKASDYIPKDYEVREYGKKYDTKPQPDLTGKQAPDWTLMDIKEQMVSLSELKSKVILIEFTGIGCGPCMASIPFLNELKKKYSATDLTVVGIETWNRKTRSLQNYANRHAIGYTFLSGNDEIVDNYQVGLAAPAFFILDENRIIRKIVRGYNSENTGKEISNLINELLKSGS</sequence>
<dbReference type="PANTHER" id="PTHR42852:SF17">
    <property type="entry name" value="THIOREDOXIN-LIKE PROTEIN HI_1115"/>
    <property type="match status" value="1"/>
</dbReference>
<comment type="caution">
    <text evidence="5">The sequence shown here is derived from an EMBL/GenBank/DDBJ whole genome shotgun (WGS) entry which is preliminary data.</text>
</comment>
<organism evidence="5 6">
    <name type="scientific">Parabacteroides segnis</name>
    <dbReference type="NCBI Taxonomy" id="2763058"/>
    <lineage>
        <taxon>Bacteria</taxon>
        <taxon>Pseudomonadati</taxon>
        <taxon>Bacteroidota</taxon>
        <taxon>Bacteroidia</taxon>
        <taxon>Bacteroidales</taxon>
        <taxon>Tannerellaceae</taxon>
        <taxon>Parabacteroides</taxon>
    </lineage>
</organism>
<dbReference type="RefSeq" id="WP_186959578.1">
    <property type="nucleotide sequence ID" value="NZ_JACOOI010000011.1"/>
</dbReference>
<evidence type="ECO:0000259" key="4">
    <source>
        <dbReference type="PROSITE" id="PS51352"/>
    </source>
</evidence>
<dbReference type="Proteomes" id="UP000644010">
    <property type="component" value="Unassembled WGS sequence"/>
</dbReference>
<dbReference type="SUPFAM" id="SSF52833">
    <property type="entry name" value="Thioredoxin-like"/>
    <property type="match status" value="1"/>
</dbReference>
<evidence type="ECO:0000313" key="5">
    <source>
        <dbReference type="EMBL" id="MBC5643622.1"/>
    </source>
</evidence>
<proteinExistence type="predicted"/>
<dbReference type="PROSITE" id="PS51352">
    <property type="entry name" value="THIOREDOXIN_2"/>
    <property type="match status" value="1"/>
</dbReference>
<dbReference type="InterPro" id="IPR036249">
    <property type="entry name" value="Thioredoxin-like_sf"/>
</dbReference>
<evidence type="ECO:0000256" key="3">
    <source>
        <dbReference type="ARBA" id="ARBA00023284"/>
    </source>
</evidence>
<gene>
    <name evidence="5" type="ORF">H8S77_12070</name>
</gene>
<name>A0ABR7E1K5_9BACT</name>
<dbReference type="InterPro" id="IPR050553">
    <property type="entry name" value="Thioredoxin_ResA/DsbE_sf"/>
</dbReference>
<accession>A0ABR7E1K5</accession>
<reference evidence="5 6" key="1">
    <citation type="submission" date="2020-08" db="EMBL/GenBank/DDBJ databases">
        <title>Genome public.</title>
        <authorList>
            <person name="Liu C."/>
            <person name="Sun Q."/>
        </authorList>
    </citation>
    <scope>NUCLEOTIDE SEQUENCE [LARGE SCALE GENOMIC DNA]</scope>
    <source>
        <strain evidence="5 6">BX2</strain>
    </source>
</reference>
<dbReference type="InterPro" id="IPR013766">
    <property type="entry name" value="Thioredoxin_domain"/>
</dbReference>
<dbReference type="Gene3D" id="3.40.30.10">
    <property type="entry name" value="Glutaredoxin"/>
    <property type="match status" value="1"/>
</dbReference>
<feature type="domain" description="Thioredoxin" evidence="4">
    <location>
        <begin position="258"/>
        <end position="400"/>
    </location>
</feature>
<protein>
    <submittedName>
        <fullName evidence="5">TlpA family protein disulfide reductase</fullName>
    </submittedName>
</protein>
<keyword evidence="2" id="KW-0201">Cytochrome c-type biogenesis</keyword>
<dbReference type="PROSITE" id="PS00194">
    <property type="entry name" value="THIOREDOXIN_1"/>
    <property type="match status" value="1"/>
</dbReference>
<comment type="subcellular location">
    <subcellularLocation>
        <location evidence="1">Cell envelope</location>
    </subcellularLocation>
</comment>
<dbReference type="InterPro" id="IPR017937">
    <property type="entry name" value="Thioredoxin_CS"/>
</dbReference>
<evidence type="ECO:0000256" key="1">
    <source>
        <dbReference type="ARBA" id="ARBA00004196"/>
    </source>
</evidence>
<keyword evidence="6" id="KW-1185">Reference proteome</keyword>
<dbReference type="PANTHER" id="PTHR42852">
    <property type="entry name" value="THIOL:DISULFIDE INTERCHANGE PROTEIN DSBE"/>
    <property type="match status" value="1"/>
</dbReference>
<dbReference type="EMBL" id="JACOOI010000011">
    <property type="protein sequence ID" value="MBC5643622.1"/>
    <property type="molecule type" value="Genomic_DNA"/>
</dbReference>
<dbReference type="Pfam" id="PF08534">
    <property type="entry name" value="Redoxin"/>
    <property type="match status" value="1"/>
</dbReference>